<dbReference type="PANTHER" id="PTHR46056:SF4">
    <property type="entry name" value="LONG-CHAIN-ALCOHOL OXIDASE FAO4A"/>
    <property type="match status" value="1"/>
</dbReference>
<dbReference type="EMBL" id="OZ021742">
    <property type="protein sequence ID" value="CAK9327779.1"/>
    <property type="molecule type" value="Genomic_DNA"/>
</dbReference>
<dbReference type="Proteomes" id="UP001642487">
    <property type="component" value="Chromosome 8"/>
</dbReference>
<dbReference type="InterPro" id="IPR007867">
    <property type="entry name" value="GMC_OxRtase_C"/>
</dbReference>
<keyword evidence="7" id="KW-1185">Reference proteome</keyword>
<evidence type="ECO:0000313" key="6">
    <source>
        <dbReference type="EMBL" id="CAK9327779.1"/>
    </source>
</evidence>
<evidence type="ECO:0000259" key="5">
    <source>
        <dbReference type="Pfam" id="PF05199"/>
    </source>
</evidence>
<keyword evidence="4" id="KW-0560">Oxidoreductase</keyword>
<evidence type="ECO:0000313" key="7">
    <source>
        <dbReference type="Proteomes" id="UP001642487"/>
    </source>
</evidence>
<dbReference type="Pfam" id="PF05199">
    <property type="entry name" value="GMC_oxred_C"/>
    <property type="match status" value="1"/>
</dbReference>
<protein>
    <recommendedName>
        <fullName evidence="5">Glucose-methanol-choline oxidoreductase C-terminal domain-containing protein</fullName>
    </recommendedName>
</protein>
<dbReference type="InterPro" id="IPR029048">
    <property type="entry name" value="HSP70_C_sf"/>
</dbReference>
<dbReference type="Gene3D" id="1.20.1270.10">
    <property type="match status" value="1"/>
</dbReference>
<organism evidence="6 7">
    <name type="scientific">Citrullus colocynthis</name>
    <name type="common">colocynth</name>
    <dbReference type="NCBI Taxonomy" id="252529"/>
    <lineage>
        <taxon>Eukaryota</taxon>
        <taxon>Viridiplantae</taxon>
        <taxon>Streptophyta</taxon>
        <taxon>Embryophyta</taxon>
        <taxon>Tracheophyta</taxon>
        <taxon>Spermatophyta</taxon>
        <taxon>Magnoliopsida</taxon>
        <taxon>eudicotyledons</taxon>
        <taxon>Gunneridae</taxon>
        <taxon>Pentapetalae</taxon>
        <taxon>rosids</taxon>
        <taxon>fabids</taxon>
        <taxon>Cucurbitales</taxon>
        <taxon>Cucurbitaceae</taxon>
        <taxon>Benincaseae</taxon>
        <taxon>Citrullus</taxon>
    </lineage>
</organism>
<evidence type="ECO:0000256" key="2">
    <source>
        <dbReference type="ARBA" id="ARBA00022630"/>
    </source>
</evidence>
<dbReference type="Gene3D" id="3.50.50.60">
    <property type="entry name" value="FAD/NAD(P)-binding domain"/>
    <property type="match status" value="1"/>
</dbReference>
<name>A0ABP0Z4W1_9ROSI</name>
<dbReference type="SUPFAM" id="SSF100934">
    <property type="entry name" value="Heat shock protein 70kD (HSP70), C-terminal subdomain"/>
    <property type="match status" value="1"/>
</dbReference>
<dbReference type="SUPFAM" id="SSF51905">
    <property type="entry name" value="FAD/NAD(P)-binding domain"/>
    <property type="match status" value="1"/>
</dbReference>
<sequence>MGRSINVKKVSYGEYEKFVKKESPRPLKNLLTPIFSAHQMGSCRMGIGAKDYVVNQRWEIWEVERLFIADSSIFQSALGVNPMGRLSEELIKKMVQETEKYKFEDEENKKKVEAKNGFENYAYNMRNTMNSEKICAMLS</sequence>
<keyword evidence="3" id="KW-0274">FAD</keyword>
<evidence type="ECO:0000256" key="3">
    <source>
        <dbReference type="ARBA" id="ARBA00022827"/>
    </source>
</evidence>
<keyword evidence="2" id="KW-0285">Flavoprotein</keyword>
<dbReference type="InterPro" id="IPR036188">
    <property type="entry name" value="FAD/NAD-bd_sf"/>
</dbReference>
<comment type="similarity">
    <text evidence="1">Belongs to the GMC oxidoreductase family.</text>
</comment>
<reference evidence="6 7" key="1">
    <citation type="submission" date="2024-03" db="EMBL/GenBank/DDBJ databases">
        <authorList>
            <person name="Gkanogiannis A."/>
            <person name="Becerra Lopez-Lavalle L."/>
        </authorList>
    </citation>
    <scope>NUCLEOTIDE SEQUENCE [LARGE SCALE GENOMIC DNA]</scope>
</reference>
<feature type="domain" description="Glucose-methanol-choline oxidoreductase C-terminal" evidence="5">
    <location>
        <begin position="36"/>
        <end position="83"/>
    </location>
</feature>
<gene>
    <name evidence="6" type="ORF">CITCOLO1_LOCUS20168</name>
</gene>
<evidence type="ECO:0000256" key="1">
    <source>
        <dbReference type="ARBA" id="ARBA00010790"/>
    </source>
</evidence>
<proteinExistence type="inferred from homology"/>
<accession>A0ABP0Z4W1</accession>
<evidence type="ECO:0000256" key="4">
    <source>
        <dbReference type="ARBA" id="ARBA00023002"/>
    </source>
</evidence>
<dbReference type="PANTHER" id="PTHR46056">
    <property type="entry name" value="LONG-CHAIN-ALCOHOL OXIDASE"/>
    <property type="match status" value="1"/>
</dbReference>